<organism evidence="2 3">
    <name type="scientific">Leishmania martiniquensis</name>
    <dbReference type="NCBI Taxonomy" id="1580590"/>
    <lineage>
        <taxon>Eukaryota</taxon>
        <taxon>Discoba</taxon>
        <taxon>Euglenozoa</taxon>
        <taxon>Kinetoplastea</taxon>
        <taxon>Metakinetoplastina</taxon>
        <taxon>Trypanosomatida</taxon>
        <taxon>Trypanosomatidae</taxon>
        <taxon>Leishmaniinae</taxon>
        <taxon>Leishmania</taxon>
    </lineage>
</organism>
<feature type="compositionally biased region" description="Low complexity" evidence="1">
    <location>
        <begin position="369"/>
        <end position="379"/>
    </location>
</feature>
<evidence type="ECO:0000313" key="2">
    <source>
        <dbReference type="EMBL" id="KAG5484970.1"/>
    </source>
</evidence>
<sequence>MLRIMLQRLAVQRRIAEQLEAVSLDEVLRRMQSSSLTNPARSLEAHFVLATEKRDHDRTAPAAASPNAENLETSSDLLRNALSERLLAEVRRDIGSHFITLDESSLMLANCLRHGLSPRATQQVFALWQRCMHRAASGQSAKASPRTPALVLGMGGSRTGFVDADKGAAALSELALFQSLVRVMEACLDAHDQQQRGLRQSLKRTRLAGPGARALPLGGSIALTLDNLAALVDMVEQFWANFIDHGASTTGLLVQFTALALALTGRASPVAADAEPGGSFVNSVRRLGQLQTDRELLKQRIFSLCDQAILSLCSQGEAAAAAEGSDGTPPHRESPWWYQPQELVRLSQAMRLIEAYEVEQGWGSGHSSGTGSLMGRSSNGEGGGPRRPGSSAARTSRRDTGKTTLGSSNTLRGTPPRRPQTAFASSTARWLPRLPTTWWTTASPRLHGAAAGHRRTEATAWARRRLGAYVTHHALQHTSTSTSRLSAPPPPMPLYAVSAALVSVSLADMDDIFFTVCATASALASTEAVTRFSWWVRDLLFYHHKQRILHDLREMGGLLGIAEACVTYPEGTQTVLAEALKCLQTSAAVLCCSGDTAAASEPDTRSLLWARACEVVGDALALTIVRAEAQRALRVLIRTASQPAASCIVMGKPSSELGRRHWRYGLLVLACLQLQSADGAITPTLRRVIQGLVLSAPFLRDDADRGGLAAVVRALFVFTRLERSHRTTARALDAPPYEPAVPYLLNELARLLSLPAAALDDNVTAAVEACQDRLQPLPQLTSTERQLLRVALQEVTLQSQHEAKRGLVYEPVAIPSGGDADQSEAAGTASEQAPLSLSASLRAGVVGATDGATPFSDRPSGELRVNRDASRWCTEPHQRTQRRSLRASEEPLLLQPEVDMLTRYLCERRSPG</sequence>
<name>A0A836KW25_9TRYP</name>
<proteinExistence type="predicted"/>
<dbReference type="EMBL" id="JAFEUZ010000010">
    <property type="protein sequence ID" value="KAG5484970.1"/>
    <property type="molecule type" value="Genomic_DNA"/>
</dbReference>
<evidence type="ECO:0000256" key="1">
    <source>
        <dbReference type="SAM" id="MobiDB-lite"/>
    </source>
</evidence>
<reference evidence="3" key="2">
    <citation type="journal article" date="2021" name="Sci. Data">
        <title>Chromosome-scale genome sequencing, assembly and annotation of six genomes from subfamily Leishmaniinae.</title>
        <authorList>
            <person name="Almutairi H."/>
            <person name="Urbaniak M.D."/>
            <person name="Bates M.D."/>
            <person name="Jariyapan N."/>
            <person name="Kwakye-Nuako G."/>
            <person name="Thomaz Soccol V."/>
            <person name="Al-Salem W.S."/>
            <person name="Dillon R.J."/>
            <person name="Bates P.A."/>
            <person name="Gatherer D."/>
        </authorList>
    </citation>
    <scope>NUCLEOTIDE SEQUENCE [LARGE SCALE GENOMIC DNA]</scope>
</reference>
<comment type="caution">
    <text evidence="2">The sequence shown here is derived from an EMBL/GenBank/DDBJ whole genome shotgun (WGS) entry which is preliminary data.</text>
</comment>
<reference evidence="3" key="1">
    <citation type="journal article" date="2021" name="Microbiol. Resour. Announc.">
        <title>LGAAP: Leishmaniinae Genome Assembly and Annotation Pipeline.</title>
        <authorList>
            <person name="Almutairi H."/>
            <person name="Urbaniak M.D."/>
            <person name="Bates M.D."/>
            <person name="Jariyapan N."/>
            <person name="Kwakye-Nuako G."/>
            <person name="Thomaz-Soccol V."/>
            <person name="Al-Salem W.S."/>
            <person name="Dillon R.J."/>
            <person name="Bates P.A."/>
            <person name="Gatherer D."/>
        </authorList>
    </citation>
    <scope>NUCLEOTIDE SEQUENCE [LARGE SCALE GENOMIC DNA]</scope>
</reference>
<feature type="compositionally biased region" description="Polar residues" evidence="1">
    <location>
        <begin position="402"/>
        <end position="412"/>
    </location>
</feature>
<dbReference type="RefSeq" id="XP_067180642.1">
    <property type="nucleotide sequence ID" value="XM_067324438.1"/>
</dbReference>
<feature type="region of interest" description="Disordered" evidence="1">
    <location>
        <begin position="361"/>
        <end position="426"/>
    </location>
</feature>
<accession>A0A836KW25</accession>
<dbReference type="Proteomes" id="UP000673552">
    <property type="component" value="Unassembled WGS sequence"/>
</dbReference>
<keyword evidence="3" id="KW-1185">Reference proteome</keyword>
<evidence type="ECO:0000313" key="3">
    <source>
        <dbReference type="Proteomes" id="UP000673552"/>
    </source>
</evidence>
<dbReference type="AlphaFoldDB" id="A0A836KW25"/>
<dbReference type="OrthoDB" id="247900at2759"/>
<dbReference type="KEGG" id="lmat:92516950"/>
<dbReference type="GeneID" id="92516950"/>
<gene>
    <name evidence="2" type="ORF">LSCM1_07049</name>
</gene>
<protein>
    <submittedName>
        <fullName evidence="2">Uncharacterized protein</fullName>
    </submittedName>
</protein>